<evidence type="ECO:0000313" key="3">
    <source>
        <dbReference type="Proteomes" id="UP001165492"/>
    </source>
</evidence>
<sequence>MHTLKIDNHQLTYTIIYQKNRKSVQLKLNSSSHLTITAPTRFPKEGIEKIVLEKRKWIVKQITKLAAAAANPINKSVCDNAAILFLGQPHILKFMSKDTHKPPVHLEENQIMLNILPLTAKDINATAEKILKQWYIHYATNTLVTRTTFWASVIKVNPKRITIKEQKTRWGSCSSKGNINYNWRIIMAPMEVIDYLVIHELCHLRIPNHSQAFWQEVGNYSPHFKQCREWLRTNGALIMAIFSCT</sequence>
<dbReference type="PANTHER" id="PTHR30399">
    <property type="entry name" value="UNCHARACTERIZED PROTEIN YGJP"/>
    <property type="match status" value="1"/>
</dbReference>
<evidence type="ECO:0000313" key="2">
    <source>
        <dbReference type="EMBL" id="MCC5464872.1"/>
    </source>
</evidence>
<proteinExistence type="predicted"/>
<reference evidence="2" key="1">
    <citation type="submission" date="2021-11" db="EMBL/GenBank/DDBJ databases">
        <title>Description of a new species Pelosinus isolated from the bottom sediments of Lake Baikal.</title>
        <authorList>
            <person name="Zakharyuk A."/>
        </authorList>
    </citation>
    <scope>NUCLEOTIDE SEQUENCE</scope>
    <source>
        <strain evidence="2">Bkl1</strain>
    </source>
</reference>
<dbReference type="EMBL" id="JAJHJB010000005">
    <property type="protein sequence ID" value="MCC5464872.1"/>
    <property type="molecule type" value="Genomic_DNA"/>
</dbReference>
<feature type="domain" description="YgjP-like metallopeptidase" evidence="1">
    <location>
        <begin position="22"/>
        <end position="233"/>
    </location>
</feature>
<accession>A0ABS8HNT1</accession>
<evidence type="ECO:0000259" key="1">
    <source>
        <dbReference type="Pfam" id="PF01863"/>
    </source>
</evidence>
<dbReference type="InterPro" id="IPR053136">
    <property type="entry name" value="UTP_pyrophosphatase-like"/>
</dbReference>
<gene>
    <name evidence="2" type="ORF">LMF89_05735</name>
</gene>
<dbReference type="Gene3D" id="3.30.2010.10">
    <property type="entry name" value="Metalloproteases ('zincins'), catalytic domain"/>
    <property type="match status" value="1"/>
</dbReference>
<dbReference type="Proteomes" id="UP001165492">
    <property type="component" value="Unassembled WGS sequence"/>
</dbReference>
<dbReference type="CDD" id="cd07344">
    <property type="entry name" value="M48_yhfN_like"/>
    <property type="match status" value="1"/>
</dbReference>
<dbReference type="PANTHER" id="PTHR30399:SF1">
    <property type="entry name" value="UTP PYROPHOSPHATASE"/>
    <property type="match status" value="1"/>
</dbReference>
<dbReference type="Pfam" id="PF01863">
    <property type="entry name" value="YgjP-like"/>
    <property type="match status" value="1"/>
</dbReference>
<dbReference type="RefSeq" id="WP_229534272.1">
    <property type="nucleotide sequence ID" value="NZ_JAJHJB010000005.1"/>
</dbReference>
<comment type="caution">
    <text evidence="2">The sequence shown here is derived from an EMBL/GenBank/DDBJ whole genome shotgun (WGS) entry which is preliminary data.</text>
</comment>
<protein>
    <submittedName>
        <fullName evidence="2">M48 family metallopeptidase</fullName>
    </submittedName>
</protein>
<dbReference type="InterPro" id="IPR002725">
    <property type="entry name" value="YgjP-like_metallopeptidase"/>
</dbReference>
<organism evidence="2 3">
    <name type="scientific">Pelosinus baikalensis</name>
    <dbReference type="NCBI Taxonomy" id="2892015"/>
    <lineage>
        <taxon>Bacteria</taxon>
        <taxon>Bacillati</taxon>
        <taxon>Bacillota</taxon>
        <taxon>Negativicutes</taxon>
        <taxon>Selenomonadales</taxon>
        <taxon>Sporomusaceae</taxon>
        <taxon>Pelosinus</taxon>
    </lineage>
</organism>
<keyword evidence="3" id="KW-1185">Reference proteome</keyword>
<name>A0ABS8HNT1_9FIRM</name>